<dbReference type="PANTHER" id="PTHR43409">
    <property type="entry name" value="ANAEROBIC MAGNESIUM-PROTOPORPHYRIN IX MONOMETHYL ESTER CYCLASE-RELATED"/>
    <property type="match status" value="1"/>
</dbReference>
<keyword evidence="2" id="KW-0949">S-adenosyl-L-methionine</keyword>
<dbReference type="InterPro" id="IPR006638">
    <property type="entry name" value="Elp3/MiaA/NifB-like_rSAM"/>
</dbReference>
<dbReference type="InterPro" id="IPR006158">
    <property type="entry name" value="Cobalamin-bd"/>
</dbReference>
<evidence type="ECO:0000256" key="4">
    <source>
        <dbReference type="ARBA" id="ARBA00023004"/>
    </source>
</evidence>
<keyword evidence="5" id="KW-0411">Iron-sulfur</keyword>
<feature type="domain" description="B12-binding" evidence="6">
    <location>
        <begin position="1"/>
        <end position="134"/>
    </location>
</feature>
<gene>
    <name evidence="8" type="ORF">LSG31_21715</name>
</gene>
<keyword evidence="3" id="KW-0479">Metal-binding</keyword>
<evidence type="ECO:0000313" key="8">
    <source>
        <dbReference type="EMBL" id="UOF90439.1"/>
    </source>
</evidence>
<protein>
    <submittedName>
        <fullName evidence="8">B12-binding domain-containing radical SAM protein</fullName>
    </submittedName>
</protein>
<dbReference type="Pfam" id="PF04055">
    <property type="entry name" value="Radical_SAM"/>
    <property type="match status" value="1"/>
</dbReference>
<proteinExistence type="predicted"/>
<dbReference type="SUPFAM" id="SSF52242">
    <property type="entry name" value="Cobalamin (vitamin B12)-binding domain"/>
    <property type="match status" value="1"/>
</dbReference>
<dbReference type="InterPro" id="IPR023404">
    <property type="entry name" value="rSAM_horseshoe"/>
</dbReference>
<dbReference type="InterPro" id="IPR051198">
    <property type="entry name" value="BchE-like"/>
</dbReference>
<evidence type="ECO:0000256" key="2">
    <source>
        <dbReference type="ARBA" id="ARBA00022691"/>
    </source>
</evidence>
<dbReference type="InterPro" id="IPR034466">
    <property type="entry name" value="Methyltransferase_Class_B"/>
</dbReference>
<evidence type="ECO:0000256" key="5">
    <source>
        <dbReference type="ARBA" id="ARBA00023014"/>
    </source>
</evidence>
<dbReference type="InterPro" id="IPR036724">
    <property type="entry name" value="Cobalamin-bd_sf"/>
</dbReference>
<accession>A0ABY4CKB9</accession>
<dbReference type="PROSITE" id="PS51332">
    <property type="entry name" value="B12_BINDING"/>
    <property type="match status" value="1"/>
</dbReference>
<evidence type="ECO:0000259" key="7">
    <source>
        <dbReference type="PROSITE" id="PS51918"/>
    </source>
</evidence>
<dbReference type="Gene3D" id="3.40.50.280">
    <property type="entry name" value="Cobalamin-binding domain"/>
    <property type="match status" value="1"/>
</dbReference>
<dbReference type="SUPFAM" id="SSF102114">
    <property type="entry name" value="Radical SAM enzymes"/>
    <property type="match status" value="1"/>
</dbReference>
<feature type="domain" description="Radical SAM core" evidence="7">
    <location>
        <begin position="179"/>
        <end position="418"/>
    </location>
</feature>
<keyword evidence="9" id="KW-1185">Reference proteome</keyword>
<keyword evidence="4" id="KW-0408">Iron</keyword>
<dbReference type="CDD" id="cd02068">
    <property type="entry name" value="radical_SAM_B12_BD"/>
    <property type="match status" value="1"/>
</dbReference>
<evidence type="ECO:0000313" key="9">
    <source>
        <dbReference type="Proteomes" id="UP000830167"/>
    </source>
</evidence>
<dbReference type="SFLD" id="SFLDG01123">
    <property type="entry name" value="methyltransferase_(Class_B)"/>
    <property type="match status" value="1"/>
</dbReference>
<dbReference type="Pfam" id="PF02310">
    <property type="entry name" value="B12-binding"/>
    <property type="match status" value="1"/>
</dbReference>
<dbReference type="Gene3D" id="3.80.30.20">
    <property type="entry name" value="tm_1862 like domain"/>
    <property type="match status" value="1"/>
</dbReference>
<evidence type="ECO:0000256" key="3">
    <source>
        <dbReference type="ARBA" id="ARBA00022723"/>
    </source>
</evidence>
<dbReference type="SFLD" id="SFLDS00029">
    <property type="entry name" value="Radical_SAM"/>
    <property type="match status" value="1"/>
</dbReference>
<dbReference type="InterPro" id="IPR025288">
    <property type="entry name" value="DUF4080"/>
</dbReference>
<reference evidence="8" key="1">
    <citation type="submission" date="2021-12" db="EMBL/GenBank/DDBJ databases">
        <title>Alicyclobacillaceae gen. nov., sp. nov., isolated from chalcocite enrichment system.</title>
        <authorList>
            <person name="Jiang Z."/>
        </authorList>
    </citation>
    <scope>NUCLEOTIDE SEQUENCE</scope>
    <source>
        <strain evidence="8">MYW30-H2</strain>
    </source>
</reference>
<name>A0ABY4CKB9_9BACL</name>
<dbReference type="SFLD" id="SFLDG01082">
    <property type="entry name" value="B12-binding_domain_containing"/>
    <property type="match status" value="1"/>
</dbReference>
<dbReference type="Pfam" id="PF13311">
    <property type="entry name" value="DUF4080"/>
    <property type="match status" value="1"/>
</dbReference>
<evidence type="ECO:0000256" key="1">
    <source>
        <dbReference type="ARBA" id="ARBA00001966"/>
    </source>
</evidence>
<dbReference type="EMBL" id="CP089291">
    <property type="protein sequence ID" value="UOF90439.1"/>
    <property type="molecule type" value="Genomic_DNA"/>
</dbReference>
<dbReference type="InterPro" id="IPR007197">
    <property type="entry name" value="rSAM"/>
</dbReference>
<organism evidence="8 9">
    <name type="scientific">Fodinisporobacter ferrooxydans</name>
    <dbReference type="NCBI Taxonomy" id="2901836"/>
    <lineage>
        <taxon>Bacteria</taxon>
        <taxon>Bacillati</taxon>
        <taxon>Bacillota</taxon>
        <taxon>Bacilli</taxon>
        <taxon>Bacillales</taxon>
        <taxon>Alicyclobacillaceae</taxon>
        <taxon>Fodinisporobacter</taxon>
    </lineage>
</organism>
<dbReference type="CDD" id="cd01335">
    <property type="entry name" value="Radical_SAM"/>
    <property type="match status" value="1"/>
</dbReference>
<dbReference type="PANTHER" id="PTHR43409:SF16">
    <property type="entry name" value="SLR0320 PROTEIN"/>
    <property type="match status" value="1"/>
</dbReference>
<dbReference type="PROSITE" id="PS51918">
    <property type="entry name" value="RADICAL_SAM"/>
    <property type="match status" value="1"/>
</dbReference>
<dbReference type="InterPro" id="IPR058240">
    <property type="entry name" value="rSAM_sf"/>
</dbReference>
<comment type="cofactor">
    <cofactor evidence="1">
        <name>[4Fe-4S] cluster</name>
        <dbReference type="ChEBI" id="CHEBI:49883"/>
    </cofactor>
</comment>
<dbReference type="SMART" id="SM00729">
    <property type="entry name" value="Elp3"/>
    <property type="match status" value="1"/>
</dbReference>
<sequence length="605" mass="70929">MKVVLATLNAKFIHASLALRYLRSQVEADFPDTSLLEFTIHDVPMNIVSKIYQEKPDVIGFSCYIWNIEQTVPVLDMLRKVLPNAFIVLGGPEVSYDTRYWMERLPVVDCIAQGEGEATFYQILQSCSESKQQPRLADVRDVRGIYYRSMEGSIHSTFPSDKIAALDAIPSPYETHLEELRNRIVYFEASRGCPFRCQFCLSSIEEGVRYFSLDRIKRDLRRLIDFGVKQIKFVDRTFNINKEYAMEIFKFLIGYHKNTTFHFEITADIMRPEVLEFLAAEAPPDLFRFEIGVQSTNDLSNHAVKRHQNFEKLARTVSIIRDSKKIVQHLDLIAGLPHEDYHSFRKTFNDVFALQPDELQLGFLKMLRGTGMRHQAKQYGYQYMEHAPYEILGNDVLSYSDMIRLKRLEDILEKFWNDHKMDHTVTYLVDQIYSSPFDFFQAFGDFWEANGWQRLGHQYEDLFSRLLEFLKHAKQLADAESNRAEENLVNLNLSVVSGLMQLDYVMHANHRPRHIPWEPMTSRQEQYQRASHVSKQLQNMKDERIGDPSLYATEHVLKHAWVGLLPFDVKQWLEHKRIVLISNQQHFVVLYPFDKQGQKIWTVVF</sequence>
<evidence type="ECO:0000259" key="6">
    <source>
        <dbReference type="PROSITE" id="PS51332"/>
    </source>
</evidence>
<dbReference type="RefSeq" id="WP_347437134.1">
    <property type="nucleotide sequence ID" value="NZ_CP089291.1"/>
</dbReference>
<dbReference type="Proteomes" id="UP000830167">
    <property type="component" value="Chromosome"/>
</dbReference>